<proteinExistence type="predicted"/>
<dbReference type="RefSeq" id="WP_014102514.1">
    <property type="nucleotide sequence ID" value="NC_016026.1"/>
</dbReference>
<protein>
    <submittedName>
        <fullName evidence="3">Polyhydroxyalkanoate synthesis repressor PhaR</fullName>
    </submittedName>
</protein>
<dbReference type="STRING" id="856793.MICA_960"/>
<dbReference type="InterPro" id="IPR010134">
    <property type="entry name" value="PHA_reg_PhaR"/>
</dbReference>
<evidence type="ECO:0000313" key="3">
    <source>
        <dbReference type="EMBL" id="AEP09291.1"/>
    </source>
</evidence>
<dbReference type="Proteomes" id="UP000009286">
    <property type="component" value="Chromosome"/>
</dbReference>
<dbReference type="InterPro" id="IPR007897">
    <property type="entry name" value="PHB_accumulat"/>
</dbReference>
<sequence length="184" mass="20869">MATKTRSDKPTVIKKYANRRLYDTGRSSYVTLDDLCTMVKEERDFVVYDAKTGEDLTRSVLTQIIVDQEGKGGQNLLPISFLRQLIGYYGDSIQSIVPNYLEHALDSFSKNQEKFREMFSVSAFEELSRQNMSVFENAMKMNPWASAFPNPLTGGKSTGSDADKVQDLKETIAELQKEIDRLSK</sequence>
<dbReference type="OrthoDB" id="9795345at2"/>
<accession>G2KLR2</accession>
<dbReference type="GO" id="GO:0006355">
    <property type="term" value="P:regulation of DNA-templated transcription"/>
    <property type="evidence" value="ECO:0007669"/>
    <property type="project" value="InterPro"/>
</dbReference>
<dbReference type="HOGENOM" id="CLU_089210_0_0_5"/>
<feature type="domain" description="PHB accumulation regulatory" evidence="1">
    <location>
        <begin position="77"/>
        <end position="116"/>
    </location>
</feature>
<dbReference type="EMBL" id="CP002382">
    <property type="protein sequence ID" value="AEP09291.1"/>
    <property type="molecule type" value="Genomic_DNA"/>
</dbReference>
<name>G2KLR2_MICAA</name>
<dbReference type="NCBIfam" id="TIGR01848">
    <property type="entry name" value="PHA_reg_PhaR"/>
    <property type="match status" value="1"/>
</dbReference>
<dbReference type="Pfam" id="PF05233">
    <property type="entry name" value="PHB_acc"/>
    <property type="match status" value="1"/>
</dbReference>
<feature type="domain" description="PHA accumulation regulator DNA-binding N-terminal" evidence="2">
    <location>
        <begin position="12"/>
        <end position="72"/>
    </location>
</feature>
<evidence type="ECO:0000259" key="1">
    <source>
        <dbReference type="Pfam" id="PF05233"/>
    </source>
</evidence>
<dbReference type="Pfam" id="PF07879">
    <property type="entry name" value="PHB_acc_N"/>
    <property type="match status" value="1"/>
</dbReference>
<dbReference type="eggNOG" id="COG5394">
    <property type="taxonomic scope" value="Bacteria"/>
</dbReference>
<gene>
    <name evidence="3" type="primary">phaR</name>
    <name evidence="3" type="ordered locus">MICA_960</name>
</gene>
<evidence type="ECO:0000259" key="2">
    <source>
        <dbReference type="Pfam" id="PF07879"/>
    </source>
</evidence>
<keyword evidence="4" id="KW-1185">Reference proteome</keyword>
<dbReference type="AlphaFoldDB" id="G2KLR2"/>
<dbReference type="KEGG" id="mai:MICA_960"/>
<organism evidence="3 4">
    <name type="scientific">Micavibrio aeruginosavorus (strain ARL-13)</name>
    <dbReference type="NCBI Taxonomy" id="856793"/>
    <lineage>
        <taxon>Bacteria</taxon>
        <taxon>Pseudomonadati</taxon>
        <taxon>Bdellovibrionota</taxon>
        <taxon>Bdellovibrionia</taxon>
        <taxon>Bdellovibrionales</taxon>
        <taxon>Pseudobdellovibrionaceae</taxon>
        <taxon>Micavibrio</taxon>
    </lineage>
</organism>
<dbReference type="InterPro" id="IPR012909">
    <property type="entry name" value="PHA_DNA-bd_N"/>
</dbReference>
<evidence type="ECO:0000313" key="4">
    <source>
        <dbReference type="Proteomes" id="UP000009286"/>
    </source>
</evidence>
<reference evidence="3 4" key="1">
    <citation type="journal article" date="2011" name="BMC Genomics">
        <title>Genomic insights into an obligate epibiotic bacterial predator: Micavibrio aeruginosavorus ARL-13.</title>
        <authorList>
            <person name="Wang Z."/>
            <person name="Kadouri D."/>
            <person name="Wu M."/>
        </authorList>
    </citation>
    <scope>NUCLEOTIDE SEQUENCE [LARGE SCALE GENOMIC DNA]</scope>
    <source>
        <strain evidence="3 4">ARL-13</strain>
    </source>
</reference>